<comment type="caution">
    <text evidence="2">The sequence shown here is derived from an EMBL/GenBank/DDBJ whole genome shotgun (WGS) entry which is preliminary data.</text>
</comment>
<evidence type="ECO:0000256" key="1">
    <source>
        <dbReference type="SAM" id="MobiDB-lite"/>
    </source>
</evidence>
<organism evidence="2 3">
    <name type="scientific">Moniliophthora roreri</name>
    <name type="common">Frosty pod rot fungus</name>
    <name type="synonym">Monilia roreri</name>
    <dbReference type="NCBI Taxonomy" id="221103"/>
    <lineage>
        <taxon>Eukaryota</taxon>
        <taxon>Fungi</taxon>
        <taxon>Dikarya</taxon>
        <taxon>Basidiomycota</taxon>
        <taxon>Agaricomycotina</taxon>
        <taxon>Agaricomycetes</taxon>
        <taxon>Agaricomycetidae</taxon>
        <taxon>Agaricales</taxon>
        <taxon>Marasmiineae</taxon>
        <taxon>Marasmiaceae</taxon>
        <taxon>Moniliophthora</taxon>
    </lineage>
</organism>
<feature type="compositionally biased region" description="Low complexity" evidence="1">
    <location>
        <begin position="28"/>
        <end position="37"/>
    </location>
</feature>
<proteinExistence type="predicted"/>
<feature type="compositionally biased region" description="Polar residues" evidence="1">
    <location>
        <begin position="1"/>
        <end position="11"/>
    </location>
</feature>
<reference evidence="2 3" key="1">
    <citation type="submission" date="2015-12" db="EMBL/GenBank/DDBJ databases">
        <title>Draft genome sequence of Moniliophthora roreri, the causal agent of frosty pod rot of cacao.</title>
        <authorList>
            <person name="Aime M.C."/>
            <person name="Diaz-Valderrama J.R."/>
            <person name="Kijpornyongpan T."/>
            <person name="Phillips-Mora W."/>
        </authorList>
    </citation>
    <scope>NUCLEOTIDE SEQUENCE [LARGE SCALE GENOMIC DNA]</scope>
    <source>
        <strain evidence="2 3">MCA 2952</strain>
    </source>
</reference>
<feature type="compositionally biased region" description="Low complexity" evidence="1">
    <location>
        <begin position="47"/>
        <end position="59"/>
    </location>
</feature>
<gene>
    <name evidence="2" type="ORF">WG66_6550</name>
</gene>
<feature type="region of interest" description="Disordered" evidence="1">
    <location>
        <begin position="1"/>
        <end position="60"/>
    </location>
</feature>
<dbReference type="EMBL" id="LATX01001542">
    <property type="protein sequence ID" value="KTB40845.1"/>
    <property type="molecule type" value="Genomic_DNA"/>
</dbReference>
<name>A0A0W0FX06_MONRR</name>
<protein>
    <submittedName>
        <fullName evidence="2">Uncharacterized protein</fullName>
    </submittedName>
</protein>
<dbReference type="AlphaFoldDB" id="A0A0W0FX06"/>
<sequence>MSANDYYNQGQDKGYYPPQGPPPGQGGYYPQQPQQAYGGYGQPPPQQGGYYPQQGGYQPQPQPQTVIMRVLRILDAWPVWLVYCAVAALKKFAIAFSKQSTLNPFARTHSYNWSLILSASDGRTVQ</sequence>
<dbReference type="Proteomes" id="UP000054988">
    <property type="component" value="Unassembled WGS sequence"/>
</dbReference>
<accession>A0A0W0FX06</accession>
<evidence type="ECO:0000313" key="3">
    <source>
        <dbReference type="Proteomes" id="UP000054988"/>
    </source>
</evidence>
<evidence type="ECO:0000313" key="2">
    <source>
        <dbReference type="EMBL" id="KTB40845.1"/>
    </source>
</evidence>